<protein>
    <submittedName>
        <fullName evidence="4">Anti-sigma factor</fullName>
    </submittedName>
</protein>
<dbReference type="InterPro" id="IPR018764">
    <property type="entry name" value="RskA_C"/>
</dbReference>
<feature type="domain" description="Anti-sigma K factor RskA C-terminal" evidence="3">
    <location>
        <begin position="204"/>
        <end position="336"/>
    </location>
</feature>
<keyword evidence="2" id="KW-1133">Transmembrane helix</keyword>
<reference evidence="4" key="1">
    <citation type="submission" date="2021-01" db="EMBL/GenBank/DDBJ databases">
        <title>KCTC 19127 draft genome.</title>
        <authorList>
            <person name="An D."/>
        </authorList>
    </citation>
    <scope>NUCLEOTIDE SEQUENCE</scope>
    <source>
        <strain evidence="4">KCTC 19127</strain>
    </source>
</reference>
<comment type="caution">
    <text evidence="4">The sequence shown here is derived from an EMBL/GenBank/DDBJ whole genome shotgun (WGS) entry which is preliminary data.</text>
</comment>
<gene>
    <name evidence="4" type="ORF">JL107_04460</name>
</gene>
<evidence type="ECO:0000313" key="5">
    <source>
        <dbReference type="Proteomes" id="UP000663801"/>
    </source>
</evidence>
<feature type="compositionally biased region" description="Low complexity" evidence="1">
    <location>
        <begin position="159"/>
        <end position="177"/>
    </location>
</feature>
<evidence type="ECO:0000256" key="1">
    <source>
        <dbReference type="SAM" id="MobiDB-lite"/>
    </source>
</evidence>
<evidence type="ECO:0000259" key="3">
    <source>
        <dbReference type="Pfam" id="PF10099"/>
    </source>
</evidence>
<organism evidence="4 5">
    <name type="scientific">Nakamurella flavida</name>
    <dbReference type="NCBI Taxonomy" id="363630"/>
    <lineage>
        <taxon>Bacteria</taxon>
        <taxon>Bacillati</taxon>
        <taxon>Actinomycetota</taxon>
        <taxon>Actinomycetes</taxon>
        <taxon>Nakamurellales</taxon>
        <taxon>Nakamurellaceae</taxon>
        <taxon>Nakamurella</taxon>
    </lineage>
</organism>
<dbReference type="EMBL" id="JAERWL010000005">
    <property type="protein sequence ID" value="MBM9475694.1"/>
    <property type="molecule type" value="Genomic_DNA"/>
</dbReference>
<evidence type="ECO:0000313" key="4">
    <source>
        <dbReference type="EMBL" id="MBM9475694.1"/>
    </source>
</evidence>
<keyword evidence="2" id="KW-0812">Transmembrane</keyword>
<dbReference type="Proteomes" id="UP000663801">
    <property type="component" value="Unassembled WGS sequence"/>
</dbReference>
<dbReference type="Pfam" id="PF10099">
    <property type="entry name" value="RskA_C"/>
    <property type="match status" value="1"/>
</dbReference>
<dbReference type="GO" id="GO:0005886">
    <property type="term" value="C:plasma membrane"/>
    <property type="evidence" value="ECO:0007669"/>
    <property type="project" value="InterPro"/>
</dbReference>
<feature type="transmembrane region" description="Helical" evidence="2">
    <location>
        <begin position="203"/>
        <end position="222"/>
    </location>
</feature>
<evidence type="ECO:0000256" key="2">
    <source>
        <dbReference type="SAM" id="Phobius"/>
    </source>
</evidence>
<dbReference type="RefSeq" id="WP_205255796.1">
    <property type="nucleotide sequence ID" value="NZ_BAAAPV010000002.1"/>
</dbReference>
<name>A0A939C4G6_9ACTN</name>
<proteinExistence type="predicted"/>
<feature type="compositionally biased region" description="Polar residues" evidence="1">
    <location>
        <begin position="117"/>
        <end position="129"/>
    </location>
</feature>
<accession>A0A939C4G6</accession>
<keyword evidence="5" id="KW-1185">Reference proteome</keyword>
<dbReference type="AlphaFoldDB" id="A0A939C4G6"/>
<feature type="region of interest" description="Disordered" evidence="1">
    <location>
        <begin position="117"/>
        <end position="193"/>
    </location>
</feature>
<keyword evidence="2" id="KW-0472">Membrane</keyword>
<sequence length="343" mass="34848">MQHPDPADLAVLALGDHLDEDGLYEHVVECDRCSDELTELQVVVGHAAAENGPGRGPSPAVWSAILAEVGPEVDGLPEYDRLGKTFADPVYLGAAEDNSVLDGVSIPVDPAAVRISRQGTLASSGSSRPSTDRPAGRAGIGDARPSGRPVTSTLRSAPDGTARTDGTAATDGQTLADGPGGTPPTDIAAAGAARSRRRRWMPLLAAAVIGVVAGGGVVALVGRDSTDSGPDVLASTQLTPVPGGQLGDEAGKDFGVAEVVFANGTQWVKVSGASLPPTSDSYEVWLIGQDKKMVSLGALHDGAGTFTIPAGIDYTQFPVVDISAEPPDGVPTHSGDSLVRGTL</sequence>